<dbReference type="AlphaFoldDB" id="A0A5P6VVM4"/>
<proteinExistence type="inferred from homology"/>
<dbReference type="EMBL" id="CP043028">
    <property type="protein sequence ID" value="QFJ56139.1"/>
    <property type="molecule type" value="Genomic_DNA"/>
</dbReference>
<dbReference type="Pfam" id="PF01370">
    <property type="entry name" value="Epimerase"/>
    <property type="match status" value="1"/>
</dbReference>
<feature type="domain" description="NAD-dependent epimerase/dehydratase" evidence="2">
    <location>
        <begin position="7"/>
        <end position="232"/>
    </location>
</feature>
<dbReference type="InterPro" id="IPR001509">
    <property type="entry name" value="Epimerase_deHydtase"/>
</dbReference>
<sequence length="300" mass="33211">MEIILKVVVTGAAGFAGYSLTKALLDKGYDVYTILRPGSKHNERFNDIAGNIHPVELDCDDFDQIAEKVAVDCDVFYHLAWFGGRDDFEGQNANITYTIKALESAAKLNCKRFVGIGSQAEYGVCSGLISEDIMPAPVNAYGAAKVAGMYLTKRRAEQLGIQWVWGRIFSLYGDFEPSGRMLPDLLRKLSTNEEVSLSSCEQNWDYLHVKDAADLIVALGEKGHAGEIYNIANGDYKPLKQFVEEAKTVLKSESTINYGNRPDPFISLQPDMSKTKAHTGWEPKISFEDGIKAFVESSIE</sequence>
<dbReference type="Proteomes" id="UP000327030">
    <property type="component" value="Chromosome 1"/>
</dbReference>
<evidence type="ECO:0000313" key="3">
    <source>
        <dbReference type="EMBL" id="QFJ56139.1"/>
    </source>
</evidence>
<accession>A0A5P6VVM4</accession>
<name>A0A5P6VVM4_PSEXY</name>
<dbReference type="InterPro" id="IPR036291">
    <property type="entry name" value="NAD(P)-bd_dom_sf"/>
</dbReference>
<comment type="similarity">
    <text evidence="1">Belongs to the NAD(P)-dependent epimerase/dehydratase family.</text>
</comment>
<reference evidence="4" key="1">
    <citation type="submission" date="2019-08" db="EMBL/GenBank/DDBJ databases">
        <title>Complete Genome Sequence of the Polysaccharide-Degrading Rumen Bacterium Pseudobutyrivibrio xylanivorans MA3014.</title>
        <authorList>
            <person name="Palevich N."/>
            <person name="Maclean P.H."/>
            <person name="Kelly W.J."/>
            <person name="Leahy S.C."/>
            <person name="Rakonjac J."/>
            <person name="Attwood G.T."/>
        </authorList>
    </citation>
    <scope>NUCLEOTIDE SEQUENCE [LARGE SCALE GENOMIC DNA]</scope>
    <source>
        <strain evidence="4">MA3014</strain>
    </source>
</reference>
<evidence type="ECO:0000313" key="4">
    <source>
        <dbReference type="Proteomes" id="UP000327030"/>
    </source>
</evidence>
<organism evidence="3 4">
    <name type="scientific">Pseudobutyrivibrio xylanivorans</name>
    <dbReference type="NCBI Taxonomy" id="185007"/>
    <lineage>
        <taxon>Bacteria</taxon>
        <taxon>Bacillati</taxon>
        <taxon>Bacillota</taxon>
        <taxon>Clostridia</taxon>
        <taxon>Lachnospirales</taxon>
        <taxon>Lachnospiraceae</taxon>
        <taxon>Pseudobutyrivibrio</taxon>
    </lineage>
</organism>
<dbReference type="Gene3D" id="3.40.50.720">
    <property type="entry name" value="NAD(P)-binding Rossmann-like Domain"/>
    <property type="match status" value="1"/>
</dbReference>
<gene>
    <name evidence="3" type="ORF">FXF36_15235</name>
</gene>
<dbReference type="KEGG" id="pxv:FXF36_15235"/>
<evidence type="ECO:0000259" key="2">
    <source>
        <dbReference type="Pfam" id="PF01370"/>
    </source>
</evidence>
<evidence type="ECO:0000256" key="1">
    <source>
        <dbReference type="ARBA" id="ARBA00007637"/>
    </source>
</evidence>
<dbReference type="OrthoDB" id="9789543at2"/>
<dbReference type="SUPFAM" id="SSF51735">
    <property type="entry name" value="NAD(P)-binding Rossmann-fold domains"/>
    <property type="match status" value="1"/>
</dbReference>
<dbReference type="PANTHER" id="PTHR43000">
    <property type="entry name" value="DTDP-D-GLUCOSE 4,6-DEHYDRATASE-RELATED"/>
    <property type="match status" value="1"/>
</dbReference>
<protein>
    <submittedName>
        <fullName evidence="3">NAD(P)-dependent oxidoreductase</fullName>
    </submittedName>
</protein>